<evidence type="ECO:0000313" key="1">
    <source>
        <dbReference type="EMBL" id="VEU63683.1"/>
    </source>
</evidence>
<name>A0A224AYZ2_9BACT</name>
<dbReference type="Proteomes" id="UP000289952">
    <property type="component" value="Chromosome"/>
</dbReference>
<gene>
    <name evidence="1" type="ORF">NCTC10118_00737</name>
</gene>
<protein>
    <submittedName>
        <fullName evidence="1">Protein of uncharacterized function (DUF2714)</fullName>
    </submittedName>
</protein>
<dbReference type="OrthoDB" id="398973at2"/>
<evidence type="ECO:0000313" key="2">
    <source>
        <dbReference type="Proteomes" id="UP000289952"/>
    </source>
</evidence>
<accession>A0A224AYZ2</accession>
<proteinExistence type="predicted"/>
<dbReference type="EMBL" id="LR214972">
    <property type="protein sequence ID" value="VEU63683.1"/>
    <property type="molecule type" value="Genomic_DNA"/>
</dbReference>
<reference evidence="1 2" key="1">
    <citation type="submission" date="2019-01" db="EMBL/GenBank/DDBJ databases">
        <authorList>
            <consortium name="Pathogen Informatics"/>
        </authorList>
    </citation>
    <scope>NUCLEOTIDE SEQUENCE [LARGE SCALE GENOMIC DNA]</scope>
    <source>
        <strain evidence="1 2">NCTC10118</strain>
    </source>
</reference>
<organism evidence="1 2">
    <name type="scientific">Mycoplasmopsis bovirhinis</name>
    <dbReference type="NCBI Taxonomy" id="29553"/>
    <lineage>
        <taxon>Bacteria</taxon>
        <taxon>Bacillati</taxon>
        <taxon>Mycoplasmatota</taxon>
        <taxon>Mycoplasmoidales</taxon>
        <taxon>Metamycoplasmataceae</taxon>
        <taxon>Mycoplasmopsis</taxon>
    </lineage>
</organism>
<sequence length="175" mass="20404">MKKITLFKKKPKINEEGLFDLYKQYRDVYEQNASKILSFETIISKPLLLNNLGFKSPEFKAIKRKLEKAVESRHNIKFKDFTIMFNLNLKYSKVTMVPMIASESIFSDNHVVDFEYDQDDYTINNLLAALNTEITDLISRGFYLELIPNTLIFQGPDSLKLFFNQEVVSKVAKVE</sequence>
<dbReference type="InterPro" id="IPR021222">
    <property type="entry name" value="DUF2714"/>
</dbReference>
<dbReference type="AlphaFoldDB" id="A0A224AYZ2"/>
<dbReference type="Pfam" id="PF10896">
    <property type="entry name" value="DUF2714"/>
    <property type="match status" value="1"/>
</dbReference>
<dbReference type="RefSeq" id="WP_120161404.1">
    <property type="nucleotide sequence ID" value="NZ_AP018135.1"/>
</dbReference>
<keyword evidence="2" id="KW-1185">Reference proteome</keyword>